<evidence type="ECO:0000259" key="8">
    <source>
        <dbReference type="PROSITE" id="PS51330"/>
    </source>
</evidence>
<dbReference type="PANTHER" id="PTHR48069:SF3">
    <property type="entry name" value="DIHYDROFOLATE REDUCTASE"/>
    <property type="match status" value="1"/>
</dbReference>
<dbReference type="GO" id="GO:0005829">
    <property type="term" value="C:cytosol"/>
    <property type="evidence" value="ECO:0007669"/>
    <property type="project" value="TreeGrafter"/>
</dbReference>
<dbReference type="RefSeq" id="WP_257529122.1">
    <property type="nucleotide sequence ID" value="NZ_JANKAS010000001.1"/>
</dbReference>
<comment type="caution">
    <text evidence="9">The sequence shown here is derived from an EMBL/GenBank/DDBJ whole genome shotgun (WGS) entry which is preliminary data.</text>
</comment>
<evidence type="ECO:0000256" key="2">
    <source>
        <dbReference type="ARBA" id="ARBA00009539"/>
    </source>
</evidence>
<evidence type="ECO:0000256" key="7">
    <source>
        <dbReference type="PIRNR" id="PIRNR000194"/>
    </source>
</evidence>
<dbReference type="Pfam" id="PF00186">
    <property type="entry name" value="DHFR_1"/>
    <property type="match status" value="1"/>
</dbReference>
<evidence type="ECO:0000256" key="4">
    <source>
        <dbReference type="ARBA" id="ARBA00022563"/>
    </source>
</evidence>
<evidence type="ECO:0000313" key="10">
    <source>
        <dbReference type="Proteomes" id="UP001205748"/>
    </source>
</evidence>
<dbReference type="PIRSF" id="PIRSF000194">
    <property type="entry name" value="DHFR"/>
    <property type="match status" value="1"/>
</dbReference>
<dbReference type="GO" id="GO:0050661">
    <property type="term" value="F:NADP binding"/>
    <property type="evidence" value="ECO:0007669"/>
    <property type="project" value="InterPro"/>
</dbReference>
<dbReference type="GO" id="GO:0046452">
    <property type="term" value="P:dihydrofolate metabolic process"/>
    <property type="evidence" value="ECO:0007669"/>
    <property type="project" value="TreeGrafter"/>
</dbReference>
<evidence type="ECO:0000256" key="1">
    <source>
        <dbReference type="ARBA" id="ARBA00004903"/>
    </source>
</evidence>
<dbReference type="CDD" id="cd00209">
    <property type="entry name" value="DHFR"/>
    <property type="match status" value="1"/>
</dbReference>
<keyword evidence="4 7" id="KW-0554">One-carbon metabolism</keyword>
<dbReference type="EMBL" id="JANKAS010000001">
    <property type="protein sequence ID" value="MCR1897709.1"/>
    <property type="molecule type" value="Genomic_DNA"/>
</dbReference>
<dbReference type="AlphaFoldDB" id="A0AAE3HEE8"/>
<dbReference type="InterPro" id="IPR012259">
    <property type="entry name" value="DHFR"/>
</dbReference>
<dbReference type="GO" id="GO:0006730">
    <property type="term" value="P:one-carbon metabolic process"/>
    <property type="evidence" value="ECO:0007669"/>
    <property type="project" value="UniProtKB-KW"/>
</dbReference>
<comment type="pathway">
    <text evidence="1 7">Cofactor biosynthesis; tetrahydrofolate biosynthesis; 5,6,7,8-tetrahydrofolate from 7,8-dihydrofolate: step 1/1.</text>
</comment>
<dbReference type="PANTHER" id="PTHR48069">
    <property type="entry name" value="DIHYDROFOLATE REDUCTASE"/>
    <property type="match status" value="1"/>
</dbReference>
<dbReference type="InterPro" id="IPR024072">
    <property type="entry name" value="DHFR-like_dom_sf"/>
</dbReference>
<evidence type="ECO:0000256" key="5">
    <source>
        <dbReference type="ARBA" id="ARBA00022857"/>
    </source>
</evidence>
<organism evidence="9 10">
    <name type="scientific">Irregularibacter muris</name>
    <dbReference type="NCBI Taxonomy" id="1796619"/>
    <lineage>
        <taxon>Bacteria</taxon>
        <taxon>Bacillati</taxon>
        <taxon>Bacillota</taxon>
        <taxon>Clostridia</taxon>
        <taxon>Eubacteriales</taxon>
        <taxon>Eubacteriaceae</taxon>
        <taxon>Irregularibacter</taxon>
    </lineage>
</organism>
<dbReference type="PROSITE" id="PS51330">
    <property type="entry name" value="DHFR_2"/>
    <property type="match status" value="1"/>
</dbReference>
<keyword evidence="6 7" id="KW-0560">Oxidoreductase</keyword>
<dbReference type="SUPFAM" id="SSF53597">
    <property type="entry name" value="Dihydrofolate reductase-like"/>
    <property type="match status" value="1"/>
</dbReference>
<reference evidence="9" key="1">
    <citation type="submission" date="2022-07" db="EMBL/GenBank/DDBJ databases">
        <title>Enhanced cultured diversity of the mouse gut microbiota enables custom-made synthetic communities.</title>
        <authorList>
            <person name="Afrizal A."/>
        </authorList>
    </citation>
    <scope>NUCLEOTIDE SEQUENCE</scope>
    <source>
        <strain evidence="9">DSM 28593</strain>
    </source>
</reference>
<dbReference type="InterPro" id="IPR001796">
    <property type="entry name" value="DHFR_dom"/>
</dbReference>
<evidence type="ECO:0000256" key="6">
    <source>
        <dbReference type="ARBA" id="ARBA00023002"/>
    </source>
</evidence>
<dbReference type="Gene3D" id="3.40.430.10">
    <property type="entry name" value="Dihydrofolate Reductase, subunit A"/>
    <property type="match status" value="1"/>
</dbReference>
<keyword evidence="10" id="KW-1185">Reference proteome</keyword>
<evidence type="ECO:0000256" key="3">
    <source>
        <dbReference type="ARBA" id="ARBA00012856"/>
    </source>
</evidence>
<dbReference type="GO" id="GO:0046655">
    <property type="term" value="P:folic acid metabolic process"/>
    <property type="evidence" value="ECO:0007669"/>
    <property type="project" value="TreeGrafter"/>
</dbReference>
<protein>
    <recommendedName>
        <fullName evidence="3 7">Dihydrofolate reductase</fullName>
        <ecNumber evidence="3 7">1.5.1.3</ecNumber>
    </recommendedName>
</protein>
<dbReference type="Proteomes" id="UP001205748">
    <property type="component" value="Unassembled WGS sequence"/>
</dbReference>
<sequence length="165" mass="19279">MISMIVAMDQNNGIGKNNDLLAHIKPDLSYFKKVTQKHTVIMGYHTYMSLPIRPLPNRQNIVVTRKNIDIEGAIVLHSIQEILQWIEDHEDDEVFICGGASIYEQFMPYAEKLYITHIFHSFDADTFFPKIGQDWEIKNVQATRENIEHQYPHVFTLYQRKVSSL</sequence>
<comment type="similarity">
    <text evidence="2 7">Belongs to the dihydrofolate reductase family.</text>
</comment>
<evidence type="ECO:0000313" key="9">
    <source>
        <dbReference type="EMBL" id="MCR1897709.1"/>
    </source>
</evidence>
<dbReference type="EC" id="1.5.1.3" evidence="3 7"/>
<feature type="domain" description="DHFR" evidence="8">
    <location>
        <begin position="1"/>
        <end position="160"/>
    </location>
</feature>
<dbReference type="GO" id="GO:0046654">
    <property type="term" value="P:tetrahydrofolate biosynthetic process"/>
    <property type="evidence" value="ECO:0007669"/>
    <property type="project" value="InterPro"/>
</dbReference>
<gene>
    <name evidence="9" type="ORF">NSA47_01735</name>
</gene>
<dbReference type="GO" id="GO:0004146">
    <property type="term" value="F:dihydrofolate reductase activity"/>
    <property type="evidence" value="ECO:0007669"/>
    <property type="project" value="UniProtKB-EC"/>
</dbReference>
<proteinExistence type="inferred from homology"/>
<dbReference type="PRINTS" id="PR00070">
    <property type="entry name" value="DHFR"/>
</dbReference>
<comment type="catalytic activity">
    <reaction evidence="7">
        <text>(6S)-5,6,7,8-tetrahydrofolate + NADP(+) = 7,8-dihydrofolate + NADPH + H(+)</text>
        <dbReference type="Rhea" id="RHEA:15009"/>
        <dbReference type="ChEBI" id="CHEBI:15378"/>
        <dbReference type="ChEBI" id="CHEBI:57451"/>
        <dbReference type="ChEBI" id="CHEBI:57453"/>
        <dbReference type="ChEBI" id="CHEBI:57783"/>
        <dbReference type="ChEBI" id="CHEBI:58349"/>
        <dbReference type="EC" id="1.5.1.3"/>
    </reaction>
</comment>
<name>A0AAE3HEE8_9FIRM</name>
<accession>A0AAE3HEE8</accession>
<comment type="function">
    <text evidence="7">Key enzyme in folate metabolism. Catalyzes an essential reaction for de novo glycine and purine synthesis, and for DNA precursor synthesis.</text>
</comment>
<keyword evidence="5 7" id="KW-0521">NADP</keyword>